<dbReference type="Proteomes" id="UP001189429">
    <property type="component" value="Unassembled WGS sequence"/>
</dbReference>
<evidence type="ECO:0008006" key="4">
    <source>
        <dbReference type="Google" id="ProtNLM"/>
    </source>
</evidence>
<evidence type="ECO:0000313" key="2">
    <source>
        <dbReference type="EMBL" id="CAK0841553.1"/>
    </source>
</evidence>
<name>A0ABN9T9E9_9DINO</name>
<feature type="region of interest" description="Disordered" evidence="1">
    <location>
        <begin position="148"/>
        <end position="183"/>
    </location>
</feature>
<feature type="compositionally biased region" description="Low complexity" evidence="1">
    <location>
        <begin position="148"/>
        <end position="170"/>
    </location>
</feature>
<keyword evidence="3" id="KW-1185">Reference proteome</keyword>
<organism evidence="2 3">
    <name type="scientific">Prorocentrum cordatum</name>
    <dbReference type="NCBI Taxonomy" id="2364126"/>
    <lineage>
        <taxon>Eukaryota</taxon>
        <taxon>Sar</taxon>
        <taxon>Alveolata</taxon>
        <taxon>Dinophyceae</taxon>
        <taxon>Prorocentrales</taxon>
        <taxon>Prorocentraceae</taxon>
        <taxon>Prorocentrum</taxon>
    </lineage>
</organism>
<comment type="caution">
    <text evidence="2">The sequence shown here is derived from an EMBL/GenBank/DDBJ whole genome shotgun (WGS) entry which is preliminary data.</text>
</comment>
<accession>A0ABN9T9E9</accession>
<evidence type="ECO:0000313" key="3">
    <source>
        <dbReference type="Proteomes" id="UP001189429"/>
    </source>
</evidence>
<sequence length="252" mass="26743">MGRAAEPCAVPALITTLPAIRARTPQRRSDTCALSFDVRAVGAGVESRALSSGHGRKRNGVVGPRVFGVASLVLRGAGSSQLGAKIIEARAREVDLATVHWRAHLTCQVAEPGQGAPLLADIRYRDTEIGIDKMVTGGIAVDSTMTATEGPAGTPGRPPRRAAAAAPAARNGREGPKHWAGWPPRARMGPLARLLAGALRLLQAVRRGPTDLAVRNPVLLLLLLRAAEEVYRRILARRQYMTVADTAEDGRD</sequence>
<protein>
    <recommendedName>
        <fullName evidence="4">Peroxisomal membrane protein PEX16</fullName>
    </recommendedName>
</protein>
<gene>
    <name evidence="2" type="ORF">PCOR1329_LOCUS36724</name>
</gene>
<evidence type="ECO:0000256" key="1">
    <source>
        <dbReference type="SAM" id="MobiDB-lite"/>
    </source>
</evidence>
<proteinExistence type="predicted"/>
<reference evidence="2" key="1">
    <citation type="submission" date="2023-10" db="EMBL/GenBank/DDBJ databases">
        <authorList>
            <person name="Chen Y."/>
            <person name="Shah S."/>
            <person name="Dougan E. K."/>
            <person name="Thang M."/>
            <person name="Chan C."/>
        </authorList>
    </citation>
    <scope>NUCLEOTIDE SEQUENCE [LARGE SCALE GENOMIC DNA]</scope>
</reference>
<dbReference type="EMBL" id="CAUYUJ010014464">
    <property type="protein sequence ID" value="CAK0841553.1"/>
    <property type="molecule type" value="Genomic_DNA"/>
</dbReference>